<accession>A0A9N9C6R1</accession>
<evidence type="ECO:0000313" key="1">
    <source>
        <dbReference type="EMBL" id="CAG8589629.1"/>
    </source>
</evidence>
<gene>
    <name evidence="1" type="ORF">ALEPTO_LOCUS7640</name>
</gene>
<protein>
    <submittedName>
        <fullName evidence="1">4133_t:CDS:1</fullName>
    </submittedName>
</protein>
<dbReference type="AlphaFoldDB" id="A0A9N9C6R1"/>
<keyword evidence="2" id="KW-1185">Reference proteome</keyword>
<sequence length="158" mass="18150">MGVNWMIGNRSNREKVVTEIKVRIVRTVCKKNPAVIAYIPDFGPPIREALEANWTVEFSYWDSVDLLFRDESISPSPGVSYELLSDHWIIKKRLNAYNKFAYNRPSNDTQGIQTAESLLLHFTDSRKLNTMVGDTVLKYGLSNRPEEKIWDSVNMGSH</sequence>
<proteinExistence type="predicted"/>
<name>A0A9N9C6R1_9GLOM</name>
<comment type="caution">
    <text evidence="1">The sequence shown here is derived from an EMBL/GenBank/DDBJ whole genome shotgun (WGS) entry which is preliminary data.</text>
</comment>
<organism evidence="1 2">
    <name type="scientific">Ambispora leptoticha</name>
    <dbReference type="NCBI Taxonomy" id="144679"/>
    <lineage>
        <taxon>Eukaryota</taxon>
        <taxon>Fungi</taxon>
        <taxon>Fungi incertae sedis</taxon>
        <taxon>Mucoromycota</taxon>
        <taxon>Glomeromycotina</taxon>
        <taxon>Glomeromycetes</taxon>
        <taxon>Archaeosporales</taxon>
        <taxon>Ambisporaceae</taxon>
        <taxon>Ambispora</taxon>
    </lineage>
</organism>
<dbReference type="Proteomes" id="UP000789508">
    <property type="component" value="Unassembled WGS sequence"/>
</dbReference>
<dbReference type="EMBL" id="CAJVPS010003471">
    <property type="protein sequence ID" value="CAG8589629.1"/>
    <property type="molecule type" value="Genomic_DNA"/>
</dbReference>
<reference evidence="1" key="1">
    <citation type="submission" date="2021-06" db="EMBL/GenBank/DDBJ databases">
        <authorList>
            <person name="Kallberg Y."/>
            <person name="Tangrot J."/>
            <person name="Rosling A."/>
        </authorList>
    </citation>
    <scope>NUCLEOTIDE SEQUENCE</scope>
    <source>
        <strain evidence="1">FL130A</strain>
    </source>
</reference>
<evidence type="ECO:0000313" key="2">
    <source>
        <dbReference type="Proteomes" id="UP000789508"/>
    </source>
</evidence>